<evidence type="ECO:0000313" key="1">
    <source>
        <dbReference type="EMBL" id="KAK4668508.1"/>
    </source>
</evidence>
<proteinExistence type="predicted"/>
<dbReference type="GeneID" id="87961863"/>
<organism evidence="1 2">
    <name type="scientific">Podospora pseudoanserina</name>
    <dbReference type="NCBI Taxonomy" id="2609844"/>
    <lineage>
        <taxon>Eukaryota</taxon>
        <taxon>Fungi</taxon>
        <taxon>Dikarya</taxon>
        <taxon>Ascomycota</taxon>
        <taxon>Pezizomycotina</taxon>
        <taxon>Sordariomycetes</taxon>
        <taxon>Sordariomycetidae</taxon>
        <taxon>Sordariales</taxon>
        <taxon>Podosporaceae</taxon>
        <taxon>Podospora</taxon>
    </lineage>
</organism>
<name>A0ABR0HKA0_9PEZI</name>
<dbReference type="Proteomes" id="UP001323617">
    <property type="component" value="Unassembled WGS sequence"/>
</dbReference>
<gene>
    <name evidence="1" type="ORF">QC764_0102890</name>
</gene>
<evidence type="ECO:0000313" key="2">
    <source>
        <dbReference type="Proteomes" id="UP001323617"/>
    </source>
</evidence>
<reference evidence="1 2" key="1">
    <citation type="journal article" date="2023" name="bioRxiv">
        <title>High-quality genome assemblies of four members of thePodospora anserinaspecies complex.</title>
        <authorList>
            <person name="Ament-Velasquez S.L."/>
            <person name="Vogan A.A."/>
            <person name="Wallerman O."/>
            <person name="Hartmann F."/>
            <person name="Gautier V."/>
            <person name="Silar P."/>
            <person name="Giraud T."/>
            <person name="Johannesson H."/>
        </authorList>
    </citation>
    <scope>NUCLEOTIDE SEQUENCE [LARGE SCALE GENOMIC DNA]</scope>
    <source>
        <strain evidence="1 2">CBS 124.78</strain>
    </source>
</reference>
<dbReference type="EMBL" id="JAFFHC010000007">
    <property type="protein sequence ID" value="KAK4668508.1"/>
    <property type="molecule type" value="Genomic_DNA"/>
</dbReference>
<keyword evidence="2" id="KW-1185">Reference proteome</keyword>
<accession>A0ABR0HKA0</accession>
<dbReference type="RefSeq" id="XP_062796428.1">
    <property type="nucleotide sequence ID" value="XM_062941093.1"/>
</dbReference>
<protein>
    <submittedName>
        <fullName evidence="1">Uncharacterized protein</fullName>
    </submittedName>
</protein>
<comment type="caution">
    <text evidence="1">The sequence shown here is derived from an EMBL/GenBank/DDBJ whole genome shotgun (WGS) entry which is preliminary data.</text>
</comment>
<sequence>MSGLWPVRDLGGPHNSCKLRRKYSLPLAGLLVPLELQRAWLRVSFTLTEPTLPLSSSSFDLRLTPSRDPTASFELISPD</sequence>